<reference evidence="18 19" key="1">
    <citation type="submission" date="2020-10" db="EMBL/GenBank/DDBJ databases">
        <title>Connecting structure to function with the recovery of over 1000 high-quality activated sludge metagenome-assembled genomes encoding full-length rRNA genes using long-read sequencing.</title>
        <authorList>
            <person name="Singleton C.M."/>
            <person name="Petriglieri F."/>
            <person name="Kristensen J.M."/>
            <person name="Kirkegaard R.H."/>
            <person name="Michaelsen T.Y."/>
            <person name="Andersen M.H."/>
            <person name="Karst S.M."/>
            <person name="Dueholm M.S."/>
            <person name="Nielsen P.H."/>
            <person name="Albertsen M."/>
        </authorList>
    </citation>
    <scope>NUCLEOTIDE SEQUENCE [LARGE SCALE GENOMIC DNA]</scope>
    <source>
        <strain evidence="18">Lyne_18-Q3-R50-59_MAXAC.006</strain>
    </source>
</reference>
<dbReference type="GO" id="GO:0000287">
    <property type="term" value="F:magnesium ion binding"/>
    <property type="evidence" value="ECO:0007669"/>
    <property type="project" value="UniProtKB-UniRule"/>
</dbReference>
<keyword evidence="8" id="KW-0547">Nucleotide-binding</keyword>
<evidence type="ECO:0000256" key="1">
    <source>
        <dbReference type="ARBA" id="ARBA00001958"/>
    </source>
</evidence>
<sequence>MPRRTKIIATLGPASEPEETLRAMIEAGCDVVRLNLAHGTVGQAIERMRLVRRLAAETGRVVGILADLPGPKVRLTEFVEGGMVLHEGDTVSVAPGTDRSGPDGLWVDYPLLIDDVGPGDVLTVGDGGVALRVTSNDGVSLKATVSGEGLMQGRPGLHIPSDRLTMGTPTAEDLYFLDALVEEGVDMIGMSFVRSAHDIRRIGVEPPPRGPLIVAKIETRAAVENLEGILEVAGAVMVARGDLGIECGIEELPHLQKSIIRSCIASGRPVITATQMLESMVHAAAPTRAEITDVANAIFDGTSAVMLSGETAVGHDPVEVVATMSRIAERADAEFDYEAWPRGIRNLRRTAATSVESSITDAISGAAWRAATELDVAAIVCVSDTGFTVRSIARFRPSMGIIGLSPSQRTVNQLSLSWGVTPMGAPSQNDDSKVDDLATRVRDSGHVRSGDLIAVVWGSGIGVRKTDTVRLLRVP</sequence>
<evidence type="ECO:0000256" key="12">
    <source>
        <dbReference type="ARBA" id="ARBA00023152"/>
    </source>
</evidence>
<evidence type="ECO:0000256" key="7">
    <source>
        <dbReference type="ARBA" id="ARBA00022723"/>
    </source>
</evidence>
<evidence type="ECO:0000256" key="15">
    <source>
        <dbReference type="RuleBase" id="RU000504"/>
    </source>
</evidence>
<comment type="catalytic activity">
    <reaction evidence="15">
        <text>pyruvate + ATP = phosphoenolpyruvate + ADP + H(+)</text>
        <dbReference type="Rhea" id="RHEA:18157"/>
        <dbReference type="ChEBI" id="CHEBI:15361"/>
        <dbReference type="ChEBI" id="CHEBI:15378"/>
        <dbReference type="ChEBI" id="CHEBI:30616"/>
        <dbReference type="ChEBI" id="CHEBI:58702"/>
        <dbReference type="ChEBI" id="CHEBI:456216"/>
        <dbReference type="EC" id="2.7.1.40"/>
    </reaction>
</comment>
<proteinExistence type="inferred from homology"/>
<dbReference type="GO" id="GO:0016301">
    <property type="term" value="F:kinase activity"/>
    <property type="evidence" value="ECO:0007669"/>
    <property type="project" value="UniProtKB-KW"/>
</dbReference>
<keyword evidence="10" id="KW-0067">ATP-binding</keyword>
<dbReference type="PRINTS" id="PR01050">
    <property type="entry name" value="PYRUVTKNASE"/>
</dbReference>
<dbReference type="GO" id="GO:0005524">
    <property type="term" value="F:ATP binding"/>
    <property type="evidence" value="ECO:0007669"/>
    <property type="project" value="UniProtKB-KW"/>
</dbReference>
<dbReference type="InterPro" id="IPR015813">
    <property type="entry name" value="Pyrv/PenolPyrv_kinase-like_dom"/>
</dbReference>
<keyword evidence="7" id="KW-0479">Metal-binding</keyword>
<accession>A0A936NDV0</accession>
<dbReference type="Pfam" id="PF02887">
    <property type="entry name" value="PK_C"/>
    <property type="match status" value="1"/>
</dbReference>
<keyword evidence="12 15" id="KW-0324">Glycolysis</keyword>
<evidence type="ECO:0000256" key="11">
    <source>
        <dbReference type="ARBA" id="ARBA00022842"/>
    </source>
</evidence>
<protein>
    <recommendedName>
        <fullName evidence="5 14">Pyruvate kinase</fullName>
        <ecNumber evidence="5 14">2.7.1.40</ecNumber>
    </recommendedName>
</protein>
<comment type="similarity">
    <text evidence="3 15">Belongs to the pyruvate kinase family.</text>
</comment>
<organism evidence="18 19">
    <name type="scientific">Candidatus Neomicrothrix subdominans</name>
    <dbReference type="NCBI Taxonomy" id="2954438"/>
    <lineage>
        <taxon>Bacteria</taxon>
        <taxon>Bacillati</taxon>
        <taxon>Actinomycetota</taxon>
        <taxon>Acidimicrobiia</taxon>
        <taxon>Acidimicrobiales</taxon>
        <taxon>Microthrixaceae</taxon>
        <taxon>Candidatus Neomicrothrix</taxon>
    </lineage>
</organism>
<evidence type="ECO:0000259" key="16">
    <source>
        <dbReference type="Pfam" id="PF00224"/>
    </source>
</evidence>
<dbReference type="Proteomes" id="UP000727993">
    <property type="component" value="Unassembled WGS sequence"/>
</dbReference>
<dbReference type="EC" id="2.7.1.40" evidence="5 14"/>
<comment type="cofactor">
    <cofactor evidence="1">
        <name>K(+)</name>
        <dbReference type="ChEBI" id="CHEBI:29103"/>
    </cofactor>
</comment>
<dbReference type="SUPFAM" id="SSF50800">
    <property type="entry name" value="PK beta-barrel domain-like"/>
    <property type="match status" value="1"/>
</dbReference>
<dbReference type="InterPro" id="IPR001697">
    <property type="entry name" value="Pyr_Knase"/>
</dbReference>
<keyword evidence="13 18" id="KW-0670">Pyruvate</keyword>
<keyword evidence="11 15" id="KW-0460">Magnesium</keyword>
<feature type="domain" description="Pyruvate kinase C-terminal" evidence="17">
    <location>
        <begin position="361"/>
        <end position="471"/>
    </location>
</feature>
<dbReference type="Gene3D" id="2.40.33.10">
    <property type="entry name" value="PK beta-barrel domain-like"/>
    <property type="match status" value="1"/>
</dbReference>
<evidence type="ECO:0000256" key="9">
    <source>
        <dbReference type="ARBA" id="ARBA00022777"/>
    </source>
</evidence>
<evidence type="ECO:0000256" key="5">
    <source>
        <dbReference type="ARBA" id="ARBA00012142"/>
    </source>
</evidence>
<dbReference type="InterPro" id="IPR036918">
    <property type="entry name" value="Pyrv_Knase_C_sf"/>
</dbReference>
<gene>
    <name evidence="18" type="primary">pyk</name>
    <name evidence="18" type="ORF">IPN02_17235</name>
</gene>
<name>A0A936NDV0_9ACTN</name>
<dbReference type="InterPro" id="IPR015795">
    <property type="entry name" value="Pyrv_Knase_C"/>
</dbReference>
<comment type="pathway">
    <text evidence="2 15">Carbohydrate degradation; glycolysis; pyruvate from D-glyceraldehyde 3-phosphate: step 5/5.</text>
</comment>
<dbReference type="GO" id="GO:0030955">
    <property type="term" value="F:potassium ion binding"/>
    <property type="evidence" value="ECO:0007669"/>
    <property type="project" value="UniProtKB-UniRule"/>
</dbReference>
<comment type="caution">
    <text evidence="18">The sequence shown here is derived from an EMBL/GenBank/DDBJ whole genome shotgun (WGS) entry which is preliminary data.</text>
</comment>
<evidence type="ECO:0000256" key="10">
    <source>
        <dbReference type="ARBA" id="ARBA00022840"/>
    </source>
</evidence>
<evidence type="ECO:0000313" key="18">
    <source>
        <dbReference type="EMBL" id="MBK9298532.1"/>
    </source>
</evidence>
<dbReference type="NCBIfam" id="NF004491">
    <property type="entry name" value="PRK05826.1"/>
    <property type="match status" value="1"/>
</dbReference>
<evidence type="ECO:0000256" key="4">
    <source>
        <dbReference type="ARBA" id="ARBA00011881"/>
    </source>
</evidence>
<evidence type="ECO:0000256" key="3">
    <source>
        <dbReference type="ARBA" id="ARBA00008663"/>
    </source>
</evidence>
<dbReference type="NCBIfam" id="TIGR01064">
    <property type="entry name" value="pyruv_kin"/>
    <property type="match status" value="1"/>
</dbReference>
<dbReference type="EMBL" id="JADJZA010000009">
    <property type="protein sequence ID" value="MBK9298532.1"/>
    <property type="molecule type" value="Genomic_DNA"/>
</dbReference>
<evidence type="ECO:0000259" key="17">
    <source>
        <dbReference type="Pfam" id="PF02887"/>
    </source>
</evidence>
<dbReference type="Pfam" id="PF00224">
    <property type="entry name" value="PK"/>
    <property type="match status" value="1"/>
</dbReference>
<evidence type="ECO:0000256" key="14">
    <source>
        <dbReference type="NCBIfam" id="TIGR01064"/>
    </source>
</evidence>
<dbReference type="InterPro" id="IPR040442">
    <property type="entry name" value="Pyrv_kinase-like_dom_sf"/>
</dbReference>
<evidence type="ECO:0000256" key="6">
    <source>
        <dbReference type="ARBA" id="ARBA00022679"/>
    </source>
</evidence>
<comment type="subunit">
    <text evidence="4">Homotetramer.</text>
</comment>
<dbReference type="AlphaFoldDB" id="A0A936NDV0"/>
<dbReference type="Gene3D" id="3.20.20.60">
    <property type="entry name" value="Phosphoenolpyruvate-binding domains"/>
    <property type="match status" value="1"/>
</dbReference>
<dbReference type="Gene3D" id="3.40.1380.20">
    <property type="entry name" value="Pyruvate kinase, C-terminal domain"/>
    <property type="match status" value="1"/>
</dbReference>
<dbReference type="InterPro" id="IPR015793">
    <property type="entry name" value="Pyrv_Knase_brl"/>
</dbReference>
<evidence type="ECO:0000256" key="2">
    <source>
        <dbReference type="ARBA" id="ARBA00004997"/>
    </source>
</evidence>
<dbReference type="InterPro" id="IPR015806">
    <property type="entry name" value="Pyrv_Knase_insert_dom_sf"/>
</dbReference>
<evidence type="ECO:0000256" key="13">
    <source>
        <dbReference type="ARBA" id="ARBA00023317"/>
    </source>
</evidence>
<keyword evidence="9 15" id="KW-0418">Kinase</keyword>
<evidence type="ECO:0000256" key="8">
    <source>
        <dbReference type="ARBA" id="ARBA00022741"/>
    </source>
</evidence>
<dbReference type="GO" id="GO:0004743">
    <property type="term" value="F:pyruvate kinase activity"/>
    <property type="evidence" value="ECO:0007669"/>
    <property type="project" value="UniProtKB-UniRule"/>
</dbReference>
<dbReference type="SUPFAM" id="SSF51621">
    <property type="entry name" value="Phosphoenolpyruvate/pyruvate domain"/>
    <property type="match status" value="1"/>
</dbReference>
<dbReference type="PANTHER" id="PTHR11817">
    <property type="entry name" value="PYRUVATE KINASE"/>
    <property type="match status" value="1"/>
</dbReference>
<dbReference type="InterPro" id="IPR011037">
    <property type="entry name" value="Pyrv_Knase-like_insert_dom_sf"/>
</dbReference>
<feature type="domain" description="Pyruvate kinase barrel" evidence="16">
    <location>
        <begin position="3"/>
        <end position="321"/>
    </location>
</feature>
<keyword evidence="6 15" id="KW-0808">Transferase</keyword>
<dbReference type="SUPFAM" id="SSF52935">
    <property type="entry name" value="PK C-terminal domain-like"/>
    <property type="match status" value="1"/>
</dbReference>
<evidence type="ECO:0000313" key="19">
    <source>
        <dbReference type="Proteomes" id="UP000727993"/>
    </source>
</evidence>